<evidence type="ECO:0000313" key="10">
    <source>
        <dbReference type="EMBL" id="EST05739.1"/>
    </source>
</evidence>
<accession>V5EUF3</accession>
<dbReference type="GO" id="GO:0071011">
    <property type="term" value="C:precatalytic spliceosome"/>
    <property type="evidence" value="ECO:0007669"/>
    <property type="project" value="TreeGrafter"/>
</dbReference>
<dbReference type="GO" id="GO:0000974">
    <property type="term" value="C:Prp19 complex"/>
    <property type="evidence" value="ECO:0007669"/>
    <property type="project" value="TreeGrafter"/>
</dbReference>
<dbReference type="PRINTS" id="PR00503">
    <property type="entry name" value="BROMODOMAIN"/>
</dbReference>
<dbReference type="CDD" id="cd00200">
    <property type="entry name" value="WD40"/>
    <property type="match status" value="1"/>
</dbReference>
<feature type="compositionally biased region" description="Acidic residues" evidence="8">
    <location>
        <begin position="634"/>
        <end position="658"/>
    </location>
</feature>
<dbReference type="Proteomes" id="UP000019377">
    <property type="component" value="Unassembled WGS sequence"/>
</dbReference>
<dbReference type="SMART" id="SM00297">
    <property type="entry name" value="BROMO"/>
    <property type="match status" value="1"/>
</dbReference>
<organism evidence="10 11">
    <name type="scientific">Kalmanozyma brasiliensis (strain GHG001)</name>
    <name type="common">Yeast</name>
    <name type="synonym">Pseudozyma brasiliensis</name>
    <dbReference type="NCBI Taxonomy" id="1365824"/>
    <lineage>
        <taxon>Eukaryota</taxon>
        <taxon>Fungi</taxon>
        <taxon>Dikarya</taxon>
        <taxon>Basidiomycota</taxon>
        <taxon>Ustilaginomycotina</taxon>
        <taxon>Ustilaginomycetes</taxon>
        <taxon>Ustilaginales</taxon>
        <taxon>Ustilaginaceae</taxon>
        <taxon>Kalmanozyma</taxon>
    </lineage>
</organism>
<dbReference type="eggNOG" id="KOG1828">
    <property type="taxonomic scope" value="Eukaryota"/>
</dbReference>
<evidence type="ECO:0000256" key="5">
    <source>
        <dbReference type="PROSITE-ProRule" id="PRU00035"/>
    </source>
</evidence>
<dbReference type="PANTHER" id="PTHR19923:SF0">
    <property type="entry name" value="PLEIOTROPIC REGULATOR 1"/>
    <property type="match status" value="1"/>
</dbReference>
<dbReference type="STRING" id="1365824.V5EUF3"/>
<dbReference type="eggNOG" id="KOG0285">
    <property type="taxonomic scope" value="Eukaryota"/>
</dbReference>
<sequence>MANRKAKPAYHPNWKLSRVISGHLGWVRCVAVEPDNKWFATGSGDRMIKIWDLASGELKLSLTGHISPVRGIAVSARHPYLFSAGEDKVVKCWDLETNRVIRQYRGHLSGIYSLALHPELDVVVTGGRDSTVRVWDMRTRMAIHTMTGHRGTVASLACQAAEPQIISGSMDATVKLWDLAAGKSITTLTHHKKSVRALAMHPTQYTFASGSAGGNNIKTWKCPEGTLVNNMAHDTIVNTLSVNADGVLFSGGDDGSLKFFDYATGTPFQAAEDVPQPGSLDAEAGVFCSTFDQTGTRLITGGADKTIKIYKEVRPGNGIRISLKRKSSVPESQFTPPRFAVQLAEDEDDDDQEDDDDDTQQVASGNASEEEDDNDDDQSGEDEDQDEQDAEDDEGDEDMQDENDGTMDALHGDLADDGASVAGPSALNGDGTSNPRVRGRNGAFTSTGAGGSNPSRRPIKRLRSKGLYEALPKLIENLQRRDNYKFFCEPVNPEDVPGYTDVIKTPMDFGTMQRKVDDRLYSHMDDFKSDFQLVVSNAMTFNPEGTLYYNEAKRIATWGNRAIEREGMAVNDNGRAGAKGDEIRRQKRLAKEAPASSSTNVLNVQGVSSRAAIALGLTGGTLTREDSAQVDGGFGDDGEGDMDLDEDDDNDDDASDDEVGMRASVARAKSRESRERSVTVDGASGAIARRLGSTQPTGTPSTPMGQRQASPDALRKRLAAVTGTPIQALASPMVPGAILGGTTGKASKHAKIKQRLGAPGTPKRLLVRTGLPGLAAGLSAEAGGRPLDSADGAAAAADLIATMSQSQAQSAVANYSFDDDGSINPNDIDDLQAFLTLHRSGKHVLMPTIESLYPIPFIPGDYVGSGTGDKDQDQDKEQDRSREKDKVKNKVVADDGDDDDEDGKGEAREKGDKDPLSTLPPTRPGAPDPLYSAIAPEPESMQSNLSHDVDSLPPHFRNLPFYTPSLQAKAGSQKEAYGIPCFWTNPAYVEALKNDKRPKKQKDKEREKERETLEDWSYFRPTLTRLLEITDLGPFSALSPRVEDENRTAPVKSTAKGKAAKALKSAREATQAVQEFSTSLLGEEGFKAIGTELKEKRQRQLLPREILKRFVAAAQAGDANAVKEILAQAEQRDASRIVSDMVYAGVAGQAYIRSVGEFVGGAMHHALLLDEVDDAIDQQTVEAEKKLPLATAMRKVKQTEATPEPTAASRRGPFMWRDTTEEVGGTATPSGANEGEAEQQEPASVVDGAANDSTKAEADTSAISELVKDLKKVEAQLAPLPKSLAEVVEEEVIRPITGNTLDLLHLVAVHLEIPGSEALNLDEIEKRLLQNKIRPHQLEGVDPARLAAPPAKPAGATAAAPMSVLPPQQTQVPVQPIPFMAELDWLKDQPDLTQLLDEARQDIDSLGSIVNYIVQSA</sequence>
<feature type="region of interest" description="Disordered" evidence="8">
    <location>
        <begin position="345"/>
        <end position="459"/>
    </location>
</feature>
<dbReference type="InterPro" id="IPR020472">
    <property type="entry name" value="WD40_PAC1"/>
</dbReference>
<dbReference type="PROSITE" id="PS50294">
    <property type="entry name" value="WD_REPEATS_REGION"/>
    <property type="match status" value="4"/>
</dbReference>
<evidence type="ECO:0000256" key="3">
    <source>
        <dbReference type="ARBA" id="ARBA00023117"/>
    </source>
</evidence>
<dbReference type="GO" id="GO:0000398">
    <property type="term" value="P:mRNA splicing, via spliceosome"/>
    <property type="evidence" value="ECO:0007669"/>
    <property type="project" value="UniProtKB-UniRule"/>
</dbReference>
<dbReference type="FunFam" id="2.130.10.10:FF:000012">
    <property type="entry name" value="Putative pleiotropic regulator 1"/>
    <property type="match status" value="1"/>
</dbReference>
<feature type="repeat" description="WD" evidence="6">
    <location>
        <begin position="146"/>
        <end position="187"/>
    </location>
</feature>
<feature type="region of interest" description="Disordered" evidence="8">
    <location>
        <begin position="624"/>
        <end position="714"/>
    </location>
</feature>
<dbReference type="InterPro" id="IPR036322">
    <property type="entry name" value="WD40_repeat_dom_sf"/>
</dbReference>
<feature type="compositionally biased region" description="Basic and acidic residues" evidence="8">
    <location>
        <begin position="904"/>
        <end position="915"/>
    </location>
</feature>
<dbReference type="PROSITE" id="PS50014">
    <property type="entry name" value="BROMODOMAIN_2"/>
    <property type="match status" value="1"/>
</dbReference>
<feature type="compositionally biased region" description="Acidic residues" evidence="8">
    <location>
        <begin position="368"/>
        <end position="405"/>
    </location>
</feature>
<dbReference type="SUPFAM" id="SSF50978">
    <property type="entry name" value="WD40 repeat-like"/>
    <property type="match status" value="1"/>
</dbReference>
<protein>
    <recommendedName>
        <fullName evidence="7">Pre-mRNA-splicing factor PRP46</fullName>
    </recommendedName>
    <alternativeName>
        <fullName evidence="7">Pre-mRNA-processing protein 46</fullName>
    </alternativeName>
</protein>
<evidence type="ECO:0000313" key="11">
    <source>
        <dbReference type="Proteomes" id="UP000019377"/>
    </source>
</evidence>
<dbReference type="PROSITE" id="PS50082">
    <property type="entry name" value="WD_REPEATS_2"/>
    <property type="match status" value="4"/>
</dbReference>
<evidence type="ECO:0000256" key="7">
    <source>
        <dbReference type="RuleBase" id="RU369036"/>
    </source>
</evidence>
<keyword evidence="11" id="KW-1185">Reference proteome</keyword>
<feature type="compositionally biased region" description="Low complexity" evidence="8">
    <location>
        <begin position="692"/>
        <end position="706"/>
    </location>
</feature>
<dbReference type="OMA" id="MWRDTTE"/>
<keyword evidence="1 6" id="KW-0853">WD repeat</keyword>
<dbReference type="InterPro" id="IPR015943">
    <property type="entry name" value="WD40/YVTN_repeat-like_dom_sf"/>
</dbReference>
<dbReference type="CDD" id="cd04369">
    <property type="entry name" value="Bromodomain"/>
    <property type="match status" value="1"/>
</dbReference>
<dbReference type="PRINTS" id="PR00320">
    <property type="entry name" value="GPROTEINBRPT"/>
</dbReference>
<dbReference type="OrthoDB" id="21449at2759"/>
<evidence type="ECO:0000259" key="9">
    <source>
        <dbReference type="PROSITE" id="PS50014"/>
    </source>
</evidence>
<dbReference type="Pfam" id="PF00439">
    <property type="entry name" value="Bromodomain"/>
    <property type="match status" value="1"/>
</dbReference>
<comment type="subunit">
    <text evidence="7">Associated with the spliceosome.</text>
</comment>
<gene>
    <name evidence="10" type="ORF">PSEUBRA_SCAF4g04892</name>
</gene>
<name>V5EUF3_KALBG</name>
<dbReference type="InterPro" id="IPR001487">
    <property type="entry name" value="Bromodomain"/>
</dbReference>
<feature type="domain" description="Bromo" evidence="9">
    <location>
        <begin position="479"/>
        <end position="549"/>
    </location>
</feature>
<feature type="compositionally biased region" description="Acidic residues" evidence="8">
    <location>
        <begin position="894"/>
        <end position="903"/>
    </location>
</feature>
<dbReference type="InterPro" id="IPR036427">
    <property type="entry name" value="Bromodomain-like_sf"/>
</dbReference>
<keyword evidence="7" id="KW-0508">mRNA splicing</keyword>
<comment type="similarity">
    <text evidence="4 7">Belongs to the WD repeat PRL1/PRL2 family.</text>
</comment>
<evidence type="ECO:0000256" key="1">
    <source>
        <dbReference type="ARBA" id="ARBA00022574"/>
    </source>
</evidence>
<feature type="compositionally biased region" description="Acidic residues" evidence="8">
    <location>
        <begin position="345"/>
        <end position="359"/>
    </location>
</feature>
<feature type="compositionally biased region" description="Basic and acidic residues" evidence="8">
    <location>
        <begin position="868"/>
        <end position="893"/>
    </location>
</feature>
<feature type="compositionally biased region" description="Basic and acidic residues" evidence="8">
    <location>
        <begin position="669"/>
        <end position="678"/>
    </location>
</feature>
<feature type="region of interest" description="Disordered" evidence="8">
    <location>
        <begin position="1221"/>
        <end position="1245"/>
    </location>
</feature>
<dbReference type="Pfam" id="PF00400">
    <property type="entry name" value="WD40"/>
    <property type="match status" value="7"/>
</dbReference>
<feature type="repeat" description="WD" evidence="6">
    <location>
        <begin position="62"/>
        <end position="103"/>
    </location>
</feature>
<dbReference type="Gene3D" id="1.20.920.10">
    <property type="entry name" value="Bromodomain-like"/>
    <property type="match status" value="1"/>
</dbReference>
<reference evidence="11" key="1">
    <citation type="journal article" date="2013" name="Genome Announc.">
        <title>Draft genome sequence of Pseudozyma brasiliensis sp. nov. strain GHG001, a high producer of endo-1,4-xylanase isolated from an insect pest of sugarcane.</title>
        <authorList>
            <person name="Oliveira J.V.D.C."/>
            <person name="dos Santos R.A.C."/>
            <person name="Borges T.A."/>
            <person name="Riano-Pachon D.M."/>
            <person name="Goldman G.H."/>
        </authorList>
    </citation>
    <scope>NUCLEOTIDE SEQUENCE [LARGE SCALE GENOMIC DNA]</scope>
    <source>
        <strain evidence="11">GHG001</strain>
    </source>
</reference>
<comment type="function">
    <text evidence="7">Involved in pre-mRNA splicing and required for cell cycle progression at G2/M.</text>
</comment>
<evidence type="ECO:0000256" key="4">
    <source>
        <dbReference type="ARBA" id="ARBA00025726"/>
    </source>
</evidence>
<dbReference type="InterPro" id="IPR045241">
    <property type="entry name" value="Prp46/PLRG1-like"/>
</dbReference>
<keyword evidence="3 5" id="KW-0103">Bromodomain</keyword>
<comment type="subcellular location">
    <subcellularLocation>
        <location evidence="7">Nucleus</location>
    </subcellularLocation>
</comment>
<proteinExistence type="inferred from homology"/>
<keyword evidence="7" id="KW-0507">mRNA processing</keyword>
<evidence type="ECO:0000256" key="2">
    <source>
        <dbReference type="ARBA" id="ARBA00022737"/>
    </source>
</evidence>
<dbReference type="EMBL" id="KI545884">
    <property type="protein sequence ID" value="EST05739.1"/>
    <property type="molecule type" value="Genomic_DNA"/>
</dbReference>
<dbReference type="InterPro" id="IPR001680">
    <property type="entry name" value="WD40_rpt"/>
</dbReference>
<dbReference type="PROSITE" id="PS00678">
    <property type="entry name" value="WD_REPEATS_1"/>
    <property type="match status" value="2"/>
</dbReference>
<keyword evidence="7" id="KW-0539">Nucleus</keyword>
<evidence type="ECO:0000256" key="8">
    <source>
        <dbReference type="SAM" id="MobiDB-lite"/>
    </source>
</evidence>
<keyword evidence="7" id="KW-0747">Spliceosome</keyword>
<feature type="region of interest" description="Disordered" evidence="8">
    <location>
        <begin position="863"/>
        <end position="935"/>
    </location>
</feature>
<feature type="repeat" description="WD" evidence="6">
    <location>
        <begin position="20"/>
        <end position="61"/>
    </location>
</feature>
<dbReference type="SMART" id="SM00320">
    <property type="entry name" value="WD40"/>
    <property type="match status" value="7"/>
</dbReference>
<feature type="repeat" description="WD" evidence="6">
    <location>
        <begin position="104"/>
        <end position="145"/>
    </location>
</feature>
<dbReference type="InterPro" id="IPR019775">
    <property type="entry name" value="WD40_repeat_CS"/>
</dbReference>
<evidence type="ECO:0000256" key="6">
    <source>
        <dbReference type="PROSITE-ProRule" id="PRU00221"/>
    </source>
</evidence>
<dbReference type="GO" id="GO:0071013">
    <property type="term" value="C:catalytic step 2 spliceosome"/>
    <property type="evidence" value="ECO:0007669"/>
    <property type="project" value="TreeGrafter"/>
</dbReference>
<keyword evidence="2 7" id="KW-0677">Repeat</keyword>
<dbReference type="HOGENOM" id="CLU_002611_0_0_1"/>
<dbReference type="Gene3D" id="2.130.10.10">
    <property type="entry name" value="YVTN repeat-like/Quinoprotein amine dehydrogenase"/>
    <property type="match status" value="1"/>
</dbReference>
<feature type="compositionally biased region" description="Polar residues" evidence="8">
    <location>
        <begin position="443"/>
        <end position="455"/>
    </location>
</feature>
<dbReference type="PANTHER" id="PTHR19923">
    <property type="entry name" value="WD40 REPEAT PROTEINPRL1/PRL2-RELATED"/>
    <property type="match status" value="1"/>
</dbReference>
<dbReference type="SUPFAM" id="SSF47370">
    <property type="entry name" value="Bromodomain"/>
    <property type="match status" value="1"/>
</dbReference>
<dbReference type="GO" id="GO:0006325">
    <property type="term" value="P:chromatin organization"/>
    <property type="evidence" value="ECO:0007669"/>
    <property type="project" value="UniProtKB-ARBA"/>
</dbReference>